<evidence type="ECO:0000313" key="3">
    <source>
        <dbReference type="Proteomes" id="UP000008711"/>
    </source>
</evidence>
<dbReference type="HOGENOM" id="CLU_147601_0_0_1"/>
<dbReference type="OMA" id="RFHGPLE"/>
<name>B3P3F3_DROER</name>
<protein>
    <submittedName>
        <fullName evidence="2">GG22148</fullName>
    </submittedName>
</protein>
<evidence type="ECO:0000313" key="2">
    <source>
        <dbReference type="EMBL" id="EDV48733.1"/>
    </source>
</evidence>
<proteinExistence type="predicted"/>
<accession>B3P3F3</accession>
<reference evidence="2 3" key="1">
    <citation type="journal article" date="2007" name="Nature">
        <title>Evolution of genes and genomes on the Drosophila phylogeny.</title>
        <authorList>
            <consortium name="Drosophila 12 Genomes Consortium"/>
            <person name="Clark A.G."/>
            <person name="Eisen M.B."/>
            <person name="Smith D.R."/>
            <person name="Bergman C.M."/>
            <person name="Oliver B."/>
            <person name="Markow T.A."/>
            <person name="Kaufman T.C."/>
            <person name="Kellis M."/>
            <person name="Gelbart W."/>
            <person name="Iyer V.N."/>
            <person name="Pollard D.A."/>
            <person name="Sackton T.B."/>
            <person name="Larracuente A.M."/>
            <person name="Singh N.D."/>
            <person name="Abad J.P."/>
            <person name="Abt D.N."/>
            <person name="Adryan B."/>
            <person name="Aguade M."/>
            <person name="Akashi H."/>
            <person name="Anderson W.W."/>
            <person name="Aquadro C.F."/>
            <person name="Ardell D.H."/>
            <person name="Arguello R."/>
            <person name="Artieri C.G."/>
            <person name="Barbash D.A."/>
            <person name="Barker D."/>
            <person name="Barsanti P."/>
            <person name="Batterham P."/>
            <person name="Batzoglou S."/>
            <person name="Begun D."/>
            <person name="Bhutkar A."/>
            <person name="Blanco E."/>
            <person name="Bosak S.A."/>
            <person name="Bradley R.K."/>
            <person name="Brand A.D."/>
            <person name="Brent M.R."/>
            <person name="Brooks A.N."/>
            <person name="Brown R.H."/>
            <person name="Butlin R.K."/>
            <person name="Caggese C."/>
            <person name="Calvi B.R."/>
            <person name="Bernardo de Carvalho A."/>
            <person name="Caspi A."/>
            <person name="Castrezana S."/>
            <person name="Celniker S.E."/>
            <person name="Chang J.L."/>
            <person name="Chapple C."/>
            <person name="Chatterji S."/>
            <person name="Chinwalla A."/>
            <person name="Civetta A."/>
            <person name="Clifton S.W."/>
            <person name="Comeron J.M."/>
            <person name="Costello J.C."/>
            <person name="Coyne J.A."/>
            <person name="Daub J."/>
            <person name="David R.G."/>
            <person name="Delcher A.L."/>
            <person name="Delehaunty K."/>
            <person name="Do C.B."/>
            <person name="Ebling H."/>
            <person name="Edwards K."/>
            <person name="Eickbush T."/>
            <person name="Evans J.D."/>
            <person name="Filipski A."/>
            <person name="Findeiss S."/>
            <person name="Freyhult E."/>
            <person name="Fulton L."/>
            <person name="Fulton R."/>
            <person name="Garcia A.C."/>
            <person name="Gardiner A."/>
            <person name="Garfield D.A."/>
            <person name="Garvin B.E."/>
            <person name="Gibson G."/>
            <person name="Gilbert D."/>
            <person name="Gnerre S."/>
            <person name="Godfrey J."/>
            <person name="Good R."/>
            <person name="Gotea V."/>
            <person name="Gravely B."/>
            <person name="Greenberg A.J."/>
            <person name="Griffiths-Jones S."/>
            <person name="Gross S."/>
            <person name="Guigo R."/>
            <person name="Gustafson E.A."/>
            <person name="Haerty W."/>
            <person name="Hahn M.W."/>
            <person name="Halligan D.L."/>
            <person name="Halpern A.L."/>
            <person name="Halter G.M."/>
            <person name="Han M.V."/>
            <person name="Heger A."/>
            <person name="Hillier L."/>
            <person name="Hinrichs A.S."/>
            <person name="Holmes I."/>
            <person name="Hoskins R.A."/>
            <person name="Hubisz M.J."/>
            <person name="Hultmark D."/>
            <person name="Huntley M.A."/>
            <person name="Jaffe D.B."/>
            <person name="Jagadeeshan S."/>
            <person name="Jeck W.R."/>
            <person name="Johnson J."/>
            <person name="Jones C.D."/>
            <person name="Jordan W.C."/>
            <person name="Karpen G.H."/>
            <person name="Kataoka E."/>
            <person name="Keightley P.D."/>
            <person name="Kheradpour P."/>
            <person name="Kirkness E.F."/>
            <person name="Koerich L.B."/>
            <person name="Kristiansen K."/>
            <person name="Kudrna D."/>
            <person name="Kulathinal R.J."/>
            <person name="Kumar S."/>
            <person name="Kwok R."/>
            <person name="Lander E."/>
            <person name="Langley C.H."/>
            <person name="Lapoint R."/>
            <person name="Lazzaro B.P."/>
            <person name="Lee S.J."/>
            <person name="Levesque L."/>
            <person name="Li R."/>
            <person name="Lin C.F."/>
            <person name="Lin M.F."/>
            <person name="Lindblad-Toh K."/>
            <person name="Llopart A."/>
            <person name="Long M."/>
            <person name="Low L."/>
            <person name="Lozovsky E."/>
            <person name="Lu J."/>
            <person name="Luo M."/>
            <person name="Machado C.A."/>
            <person name="Makalowski W."/>
            <person name="Marzo M."/>
            <person name="Matsuda M."/>
            <person name="Matzkin L."/>
            <person name="McAllister B."/>
            <person name="McBride C.S."/>
            <person name="McKernan B."/>
            <person name="McKernan K."/>
            <person name="Mendez-Lago M."/>
            <person name="Minx P."/>
            <person name="Mollenhauer M.U."/>
            <person name="Montooth K."/>
            <person name="Mount S.M."/>
            <person name="Mu X."/>
            <person name="Myers E."/>
            <person name="Negre B."/>
            <person name="Newfeld S."/>
            <person name="Nielsen R."/>
            <person name="Noor M.A."/>
            <person name="O'Grady P."/>
            <person name="Pachter L."/>
            <person name="Papaceit M."/>
            <person name="Parisi M.J."/>
            <person name="Parisi M."/>
            <person name="Parts L."/>
            <person name="Pedersen J.S."/>
            <person name="Pesole G."/>
            <person name="Phillippy A.M."/>
            <person name="Ponting C.P."/>
            <person name="Pop M."/>
            <person name="Porcelli D."/>
            <person name="Powell J.R."/>
            <person name="Prohaska S."/>
            <person name="Pruitt K."/>
            <person name="Puig M."/>
            <person name="Quesneville H."/>
            <person name="Ram K.R."/>
            <person name="Rand D."/>
            <person name="Rasmussen M.D."/>
            <person name="Reed L.K."/>
            <person name="Reenan R."/>
            <person name="Reily A."/>
            <person name="Remington K.A."/>
            <person name="Rieger T.T."/>
            <person name="Ritchie M.G."/>
            <person name="Robin C."/>
            <person name="Rogers Y.H."/>
            <person name="Rohde C."/>
            <person name="Rozas J."/>
            <person name="Rubenfield M.J."/>
            <person name="Ruiz A."/>
            <person name="Russo S."/>
            <person name="Salzberg S.L."/>
            <person name="Sanchez-Gracia A."/>
            <person name="Saranga D.J."/>
            <person name="Sato H."/>
            <person name="Schaeffer S.W."/>
            <person name="Schatz M.C."/>
            <person name="Schlenke T."/>
            <person name="Schwartz R."/>
            <person name="Segarra C."/>
            <person name="Singh R.S."/>
            <person name="Sirot L."/>
            <person name="Sirota M."/>
            <person name="Sisneros N.B."/>
            <person name="Smith C.D."/>
            <person name="Smith T.F."/>
            <person name="Spieth J."/>
            <person name="Stage D.E."/>
            <person name="Stark A."/>
            <person name="Stephan W."/>
            <person name="Strausberg R.L."/>
            <person name="Strempel S."/>
            <person name="Sturgill D."/>
            <person name="Sutton G."/>
            <person name="Sutton G.G."/>
            <person name="Tao W."/>
            <person name="Teichmann S."/>
            <person name="Tobari Y.N."/>
            <person name="Tomimura Y."/>
            <person name="Tsolas J.M."/>
            <person name="Valente V.L."/>
            <person name="Venter E."/>
            <person name="Venter J.C."/>
            <person name="Vicario S."/>
            <person name="Vieira F.G."/>
            <person name="Vilella A.J."/>
            <person name="Villasante A."/>
            <person name="Walenz B."/>
            <person name="Wang J."/>
            <person name="Wasserman M."/>
            <person name="Watts T."/>
            <person name="Wilson D."/>
            <person name="Wilson R.K."/>
            <person name="Wing R.A."/>
            <person name="Wolfner M.F."/>
            <person name="Wong A."/>
            <person name="Wong G.K."/>
            <person name="Wu C.I."/>
            <person name="Wu G."/>
            <person name="Yamamoto D."/>
            <person name="Yang H.P."/>
            <person name="Yang S.P."/>
            <person name="Yorke J.A."/>
            <person name="Yoshida K."/>
            <person name="Zdobnov E."/>
            <person name="Zhang P."/>
            <person name="Zhang Y."/>
            <person name="Zimin A.V."/>
            <person name="Baldwin J."/>
            <person name="Abdouelleil A."/>
            <person name="Abdulkadir J."/>
            <person name="Abebe A."/>
            <person name="Abera B."/>
            <person name="Abreu J."/>
            <person name="Acer S.C."/>
            <person name="Aftuck L."/>
            <person name="Alexander A."/>
            <person name="An P."/>
            <person name="Anderson E."/>
            <person name="Anderson S."/>
            <person name="Arachi H."/>
            <person name="Azer M."/>
            <person name="Bachantsang P."/>
            <person name="Barry A."/>
            <person name="Bayul T."/>
            <person name="Berlin A."/>
            <person name="Bessette D."/>
            <person name="Bloom T."/>
            <person name="Blye J."/>
            <person name="Boguslavskiy L."/>
            <person name="Bonnet C."/>
            <person name="Boukhgalter B."/>
            <person name="Bourzgui I."/>
            <person name="Brown A."/>
            <person name="Cahill P."/>
            <person name="Channer S."/>
            <person name="Cheshatsang Y."/>
            <person name="Chuda L."/>
            <person name="Citroen M."/>
            <person name="Collymore A."/>
            <person name="Cooke P."/>
            <person name="Costello M."/>
            <person name="D'Aco K."/>
            <person name="Daza R."/>
            <person name="De Haan G."/>
            <person name="DeGray S."/>
            <person name="DeMaso C."/>
            <person name="Dhargay N."/>
            <person name="Dooley K."/>
            <person name="Dooley E."/>
            <person name="Doricent M."/>
            <person name="Dorje P."/>
            <person name="Dorjee K."/>
            <person name="Dupes A."/>
            <person name="Elong R."/>
            <person name="Falk J."/>
            <person name="Farina A."/>
            <person name="Faro S."/>
            <person name="Ferguson D."/>
            <person name="Fisher S."/>
            <person name="Foley C.D."/>
            <person name="Franke A."/>
            <person name="Friedrich D."/>
            <person name="Gadbois L."/>
            <person name="Gearin G."/>
            <person name="Gearin C.R."/>
            <person name="Giannoukos G."/>
            <person name="Goode T."/>
            <person name="Graham J."/>
            <person name="Grandbois E."/>
            <person name="Grewal S."/>
            <person name="Gyaltsen K."/>
            <person name="Hafez N."/>
            <person name="Hagos B."/>
            <person name="Hall J."/>
            <person name="Henson C."/>
            <person name="Hollinger A."/>
            <person name="Honan T."/>
            <person name="Huard M.D."/>
            <person name="Hughes L."/>
            <person name="Hurhula B."/>
            <person name="Husby M.E."/>
            <person name="Kamat A."/>
            <person name="Kanga B."/>
            <person name="Kashin S."/>
            <person name="Khazanovich D."/>
            <person name="Kisner P."/>
            <person name="Lance K."/>
            <person name="Lara M."/>
            <person name="Lee W."/>
            <person name="Lennon N."/>
            <person name="Letendre F."/>
            <person name="LeVine R."/>
            <person name="Lipovsky A."/>
            <person name="Liu X."/>
            <person name="Liu J."/>
            <person name="Liu S."/>
            <person name="Lokyitsang T."/>
            <person name="Lokyitsang Y."/>
            <person name="Lubonja R."/>
            <person name="Lui A."/>
            <person name="MacDonald P."/>
            <person name="Magnisalis V."/>
            <person name="Maru K."/>
            <person name="Matthews C."/>
            <person name="McCusker W."/>
            <person name="McDonough S."/>
            <person name="Mehta T."/>
            <person name="Meldrim J."/>
            <person name="Meneus L."/>
            <person name="Mihai O."/>
            <person name="Mihalev A."/>
            <person name="Mihova T."/>
            <person name="Mittelman R."/>
            <person name="Mlenga V."/>
            <person name="Montmayeur A."/>
            <person name="Mulrain L."/>
            <person name="Navidi A."/>
            <person name="Naylor J."/>
            <person name="Negash T."/>
            <person name="Nguyen T."/>
            <person name="Nguyen N."/>
            <person name="Nicol R."/>
            <person name="Norbu C."/>
            <person name="Norbu N."/>
            <person name="Novod N."/>
            <person name="O'Neill B."/>
            <person name="Osman S."/>
            <person name="Markiewicz E."/>
            <person name="Oyono O.L."/>
            <person name="Patti C."/>
            <person name="Phunkhang P."/>
            <person name="Pierre F."/>
            <person name="Priest M."/>
            <person name="Raghuraman S."/>
            <person name="Rege F."/>
            <person name="Reyes R."/>
            <person name="Rise C."/>
            <person name="Rogov P."/>
            <person name="Ross K."/>
            <person name="Ryan E."/>
            <person name="Settipalli S."/>
            <person name="Shea T."/>
            <person name="Sherpa N."/>
            <person name="Shi L."/>
            <person name="Shih D."/>
            <person name="Sparrow T."/>
            <person name="Spaulding J."/>
            <person name="Stalker J."/>
            <person name="Stange-Thomann N."/>
            <person name="Stavropoulos S."/>
            <person name="Stone C."/>
            <person name="Strader C."/>
            <person name="Tesfaye S."/>
            <person name="Thomson T."/>
            <person name="Thoulutsang Y."/>
            <person name="Thoulutsang D."/>
            <person name="Topham K."/>
            <person name="Topping I."/>
            <person name="Tsamla T."/>
            <person name="Vassiliev H."/>
            <person name="Vo A."/>
            <person name="Wangchuk T."/>
            <person name="Wangdi T."/>
            <person name="Weiand M."/>
            <person name="Wilkinson J."/>
            <person name="Wilson A."/>
            <person name="Yadav S."/>
            <person name="Young G."/>
            <person name="Yu Q."/>
            <person name="Zembek L."/>
            <person name="Zhong D."/>
            <person name="Zimmer A."/>
            <person name="Zwirko Z."/>
            <person name="Jaffe D.B."/>
            <person name="Alvarez P."/>
            <person name="Brockman W."/>
            <person name="Butler J."/>
            <person name="Chin C."/>
            <person name="Gnerre S."/>
            <person name="Grabherr M."/>
            <person name="Kleber M."/>
            <person name="Mauceli E."/>
            <person name="MacCallum I."/>
        </authorList>
    </citation>
    <scope>NUCLEOTIDE SEQUENCE [LARGE SCALE GENOMIC DNA]</scope>
    <source>
        <strain evidence="2 3">TSC#14021-0224.01</strain>
    </source>
</reference>
<sequence>MIEAFANHFSSHLGRHLFYWAIESSSATSGNYGLNLRLSELINKFHGPLERGVQVLDHLLTLEEDDFAGHWGSAYAHNYEPEYAARVPENEEQPPPEHSEYSKHNIIPDRQRNSGNIAWLEVHRRPPFIGFLSRPSDCRYTKIGGSRE</sequence>
<organism evidence="2 3">
    <name type="scientific">Drosophila erecta</name>
    <name type="common">Fruit fly</name>
    <dbReference type="NCBI Taxonomy" id="7220"/>
    <lineage>
        <taxon>Eukaryota</taxon>
        <taxon>Metazoa</taxon>
        <taxon>Ecdysozoa</taxon>
        <taxon>Arthropoda</taxon>
        <taxon>Hexapoda</taxon>
        <taxon>Insecta</taxon>
        <taxon>Pterygota</taxon>
        <taxon>Neoptera</taxon>
        <taxon>Endopterygota</taxon>
        <taxon>Diptera</taxon>
        <taxon>Brachycera</taxon>
        <taxon>Muscomorpha</taxon>
        <taxon>Ephydroidea</taxon>
        <taxon>Drosophilidae</taxon>
        <taxon>Drosophila</taxon>
        <taxon>Sophophora</taxon>
    </lineage>
</organism>
<keyword evidence="3" id="KW-1185">Reference proteome</keyword>
<dbReference type="Proteomes" id="UP000008711">
    <property type="component" value="Unassembled WGS sequence"/>
</dbReference>
<dbReference type="AlphaFoldDB" id="B3P3F3"/>
<dbReference type="OrthoDB" id="636773at2759"/>
<feature type="compositionally biased region" description="Basic and acidic residues" evidence="1">
    <location>
        <begin position="95"/>
        <end position="108"/>
    </location>
</feature>
<reference evidence="2 3" key="2">
    <citation type="journal article" date="2008" name="Bioinformatics">
        <title>Assembly reconciliation.</title>
        <authorList>
            <person name="Zimin A.V."/>
            <person name="Smith D.R."/>
            <person name="Sutton G."/>
            <person name="Yorke J.A."/>
        </authorList>
    </citation>
    <scope>NUCLEOTIDE SEQUENCE [LARGE SCALE GENOMIC DNA]</scope>
    <source>
        <strain evidence="2 3">TSC#14021-0224.01</strain>
    </source>
</reference>
<feature type="region of interest" description="Disordered" evidence="1">
    <location>
        <begin position="82"/>
        <end position="108"/>
    </location>
</feature>
<dbReference type="eggNOG" id="KOG2075">
    <property type="taxonomic scope" value="Eukaryota"/>
</dbReference>
<evidence type="ECO:0000256" key="1">
    <source>
        <dbReference type="SAM" id="MobiDB-lite"/>
    </source>
</evidence>
<gene>
    <name evidence="2" type="primary">Dere\GG22148</name>
    <name evidence="2" type="ORF">Dere_GG22148</name>
</gene>
<dbReference type="EMBL" id="CH954181">
    <property type="protein sequence ID" value="EDV48733.1"/>
    <property type="molecule type" value="Genomic_DNA"/>
</dbReference>
<dbReference type="PhylomeDB" id="B3P3F3"/>